<reference evidence="2 3" key="1">
    <citation type="journal article" date="2013" name="PLoS Genet.">
        <title>Genomic mechanisms accounting for the adaptation to parasitism in nematode-trapping fungi.</title>
        <authorList>
            <person name="Meerupati T."/>
            <person name="Andersson K.M."/>
            <person name="Friman E."/>
            <person name="Kumar D."/>
            <person name="Tunlid A."/>
            <person name="Ahren D."/>
        </authorList>
    </citation>
    <scope>NUCLEOTIDE SEQUENCE [LARGE SCALE GENOMIC DNA]</scope>
    <source>
        <strain evidence="2 3">CBS 200.50</strain>
    </source>
</reference>
<feature type="domain" description="F-box" evidence="1">
    <location>
        <begin position="15"/>
        <end position="62"/>
    </location>
</feature>
<dbReference type="HOGENOM" id="CLU_1124488_0_0_1"/>
<dbReference type="InterPro" id="IPR001810">
    <property type="entry name" value="F-box_dom"/>
</dbReference>
<dbReference type="SMART" id="SM00256">
    <property type="entry name" value="FBOX"/>
    <property type="match status" value="1"/>
</dbReference>
<dbReference type="OrthoDB" id="5288461at2759"/>
<accession>S8BSN9</accession>
<reference evidence="3" key="2">
    <citation type="submission" date="2013-04" db="EMBL/GenBank/DDBJ databases">
        <title>Genomic mechanisms accounting for the adaptation to parasitism in nematode-trapping fungi.</title>
        <authorList>
            <person name="Ahren D.G."/>
        </authorList>
    </citation>
    <scope>NUCLEOTIDE SEQUENCE [LARGE SCALE GENOMIC DNA]</scope>
    <source>
        <strain evidence="3">CBS 200.50</strain>
    </source>
</reference>
<dbReference type="EMBL" id="AQGS01000575">
    <property type="protein sequence ID" value="EPS38262.1"/>
    <property type="molecule type" value="Genomic_DNA"/>
</dbReference>
<name>S8BSN9_DACHA</name>
<dbReference type="CDD" id="cd09917">
    <property type="entry name" value="F-box_SF"/>
    <property type="match status" value="1"/>
</dbReference>
<evidence type="ECO:0000259" key="1">
    <source>
        <dbReference type="PROSITE" id="PS50181"/>
    </source>
</evidence>
<dbReference type="Gene3D" id="1.20.1280.50">
    <property type="match status" value="1"/>
</dbReference>
<protein>
    <recommendedName>
        <fullName evidence="1">F-box domain-containing protein</fullName>
    </recommendedName>
</protein>
<dbReference type="InterPro" id="IPR036047">
    <property type="entry name" value="F-box-like_dom_sf"/>
</dbReference>
<dbReference type="SUPFAM" id="SSF81383">
    <property type="entry name" value="F-box domain"/>
    <property type="match status" value="1"/>
</dbReference>
<dbReference type="Pfam" id="PF12937">
    <property type="entry name" value="F-box-like"/>
    <property type="match status" value="1"/>
</dbReference>
<evidence type="ECO:0000313" key="3">
    <source>
        <dbReference type="Proteomes" id="UP000015100"/>
    </source>
</evidence>
<evidence type="ECO:0000313" key="2">
    <source>
        <dbReference type="EMBL" id="EPS38262.1"/>
    </source>
</evidence>
<sequence length="247" mass="28175">MASLEDVYDSSRPVYEGILSLPVEIQAEILSHLSIDSLVLACNTCKLWEDIILNNNARFKAARYRVDGIHKLLSRTGGIIFQMKNDQIQGFQLSIFDPVSKTPRFIKISRCKFLEEEVWCNHQAKENPQWLVRSSFFVHRSPDEVRRGVNGPARSAYRDYMVLFGPLTKRKEGSFTIRELVRDAATAVQQDVGDHEFVDTNSGVSQRFFDEYGMDCASISVKSYGVIPIEWNVNSVDGLRRNYDIAV</sequence>
<organism evidence="2 3">
    <name type="scientific">Dactylellina haptotyla (strain CBS 200.50)</name>
    <name type="common">Nematode-trapping fungus</name>
    <name type="synonym">Monacrosporium haptotylum</name>
    <dbReference type="NCBI Taxonomy" id="1284197"/>
    <lineage>
        <taxon>Eukaryota</taxon>
        <taxon>Fungi</taxon>
        <taxon>Dikarya</taxon>
        <taxon>Ascomycota</taxon>
        <taxon>Pezizomycotina</taxon>
        <taxon>Orbiliomycetes</taxon>
        <taxon>Orbiliales</taxon>
        <taxon>Orbiliaceae</taxon>
        <taxon>Dactylellina</taxon>
    </lineage>
</organism>
<gene>
    <name evidence="2" type="ORF">H072_8038</name>
</gene>
<dbReference type="Proteomes" id="UP000015100">
    <property type="component" value="Unassembled WGS sequence"/>
</dbReference>
<dbReference type="AlphaFoldDB" id="S8BSN9"/>
<dbReference type="PROSITE" id="PS50181">
    <property type="entry name" value="FBOX"/>
    <property type="match status" value="1"/>
</dbReference>
<comment type="caution">
    <text evidence="2">The sequence shown here is derived from an EMBL/GenBank/DDBJ whole genome shotgun (WGS) entry which is preliminary data.</text>
</comment>
<keyword evidence="3" id="KW-1185">Reference proteome</keyword>
<proteinExistence type="predicted"/>